<feature type="region of interest" description="Disordered" evidence="1">
    <location>
        <begin position="160"/>
        <end position="235"/>
    </location>
</feature>
<proteinExistence type="predicted"/>
<feature type="region of interest" description="Disordered" evidence="1">
    <location>
        <begin position="89"/>
        <end position="136"/>
    </location>
</feature>
<dbReference type="AlphaFoldDB" id="A0A7S3K3K4"/>
<accession>A0A7S3K3K4</accession>
<name>A0A7S3K3K4_9STRA</name>
<protein>
    <submittedName>
        <fullName evidence="2">Uncharacterized protein</fullName>
    </submittedName>
</protein>
<evidence type="ECO:0000256" key="1">
    <source>
        <dbReference type="SAM" id="MobiDB-lite"/>
    </source>
</evidence>
<feature type="compositionally biased region" description="Basic residues" evidence="1">
    <location>
        <begin position="221"/>
        <end position="235"/>
    </location>
</feature>
<gene>
    <name evidence="2" type="ORF">ALAG00032_LOCUS14502</name>
</gene>
<organism evidence="2">
    <name type="scientific">Aureoumbra lagunensis</name>
    <dbReference type="NCBI Taxonomy" id="44058"/>
    <lineage>
        <taxon>Eukaryota</taxon>
        <taxon>Sar</taxon>
        <taxon>Stramenopiles</taxon>
        <taxon>Ochrophyta</taxon>
        <taxon>Pelagophyceae</taxon>
        <taxon>Pelagomonadales</taxon>
        <taxon>Aureoumbra</taxon>
    </lineage>
</organism>
<feature type="compositionally biased region" description="Polar residues" evidence="1">
    <location>
        <begin position="194"/>
        <end position="203"/>
    </location>
</feature>
<sequence length="235" mass="26747">MPSLEKKKEKKTRLLVDNDCVLIEGRRWIVKEMPAHLQLKDFENKEIKKQEDDTWKLKATIPLAPYENAPLCPGILLRKVNSSSELPAMRIDVLPPPSPQTNRRDITSEAPSITNTIAKPFRPNGASSAPHYPPRPKLKKIPYPICLFLPSDFISSLPHASSDDNYDEEADKADTAQQAKKRRRSSSNDDADFDTTTQNNVDDASSKKKRPRGKEVTTSSKKNHKEKKKKKHKRR</sequence>
<dbReference type="EMBL" id="HBIJ01022227">
    <property type="protein sequence ID" value="CAE0373701.1"/>
    <property type="molecule type" value="Transcribed_RNA"/>
</dbReference>
<reference evidence="2" key="1">
    <citation type="submission" date="2021-01" db="EMBL/GenBank/DDBJ databases">
        <authorList>
            <person name="Corre E."/>
            <person name="Pelletier E."/>
            <person name="Niang G."/>
            <person name="Scheremetjew M."/>
            <person name="Finn R."/>
            <person name="Kale V."/>
            <person name="Holt S."/>
            <person name="Cochrane G."/>
            <person name="Meng A."/>
            <person name="Brown T."/>
            <person name="Cohen L."/>
        </authorList>
    </citation>
    <scope>NUCLEOTIDE SEQUENCE</scope>
    <source>
        <strain evidence="2">CCMP1510</strain>
    </source>
</reference>
<evidence type="ECO:0000313" key="2">
    <source>
        <dbReference type="EMBL" id="CAE0373701.1"/>
    </source>
</evidence>